<dbReference type="AlphaFoldDB" id="A0A1F5JDD4"/>
<dbReference type="Proteomes" id="UP000177042">
    <property type="component" value="Unassembled WGS sequence"/>
</dbReference>
<comment type="caution">
    <text evidence="3">The sequence shown here is derived from an EMBL/GenBank/DDBJ whole genome shotgun (WGS) entry which is preliminary data.</text>
</comment>
<reference evidence="3 4" key="1">
    <citation type="journal article" date="2016" name="Nat. Commun.">
        <title>Thousands of microbial genomes shed light on interconnected biogeochemical processes in an aquifer system.</title>
        <authorList>
            <person name="Anantharaman K."/>
            <person name="Brown C.T."/>
            <person name="Hug L.A."/>
            <person name="Sharon I."/>
            <person name="Castelle C.J."/>
            <person name="Probst A.J."/>
            <person name="Thomas B.C."/>
            <person name="Singh A."/>
            <person name="Wilkins M.J."/>
            <person name="Karaoz U."/>
            <person name="Brodie E.L."/>
            <person name="Williams K.H."/>
            <person name="Hubbard S.S."/>
            <person name="Banfield J.F."/>
        </authorList>
    </citation>
    <scope>NUCLEOTIDE SEQUENCE [LARGE SCALE GENOMIC DNA]</scope>
</reference>
<dbReference type="SMART" id="SM00060">
    <property type="entry name" value="FN3"/>
    <property type="match status" value="1"/>
</dbReference>
<gene>
    <name evidence="3" type="ORF">A3C26_04180</name>
</gene>
<dbReference type="InterPro" id="IPR036116">
    <property type="entry name" value="FN3_sf"/>
</dbReference>
<feature type="domain" description="Fibronectin type-III" evidence="2">
    <location>
        <begin position="284"/>
        <end position="375"/>
    </location>
</feature>
<protein>
    <recommendedName>
        <fullName evidence="2">Fibronectin type-III domain-containing protein</fullName>
    </recommendedName>
</protein>
<dbReference type="Gene3D" id="2.60.40.10">
    <property type="entry name" value="Immunoglobulins"/>
    <property type="match status" value="1"/>
</dbReference>
<name>A0A1F5JDD4_9BACT</name>
<dbReference type="InterPro" id="IPR013783">
    <property type="entry name" value="Ig-like_fold"/>
</dbReference>
<dbReference type="CDD" id="cd00063">
    <property type="entry name" value="FN3"/>
    <property type="match status" value="1"/>
</dbReference>
<feature type="compositionally biased region" description="Low complexity" evidence="1">
    <location>
        <begin position="402"/>
        <end position="414"/>
    </location>
</feature>
<evidence type="ECO:0000313" key="4">
    <source>
        <dbReference type="Proteomes" id="UP000177042"/>
    </source>
</evidence>
<evidence type="ECO:0000256" key="1">
    <source>
        <dbReference type="SAM" id="MobiDB-lite"/>
    </source>
</evidence>
<dbReference type="PROSITE" id="PS50853">
    <property type="entry name" value="FN3"/>
    <property type="match status" value="1"/>
</dbReference>
<accession>A0A1F5JDD4</accession>
<evidence type="ECO:0000313" key="3">
    <source>
        <dbReference type="EMBL" id="OGE26572.1"/>
    </source>
</evidence>
<feature type="region of interest" description="Disordered" evidence="1">
    <location>
        <begin position="394"/>
        <end position="420"/>
    </location>
</feature>
<dbReference type="Pfam" id="PF00041">
    <property type="entry name" value="fn3"/>
    <property type="match status" value="1"/>
</dbReference>
<evidence type="ECO:0000259" key="2">
    <source>
        <dbReference type="PROSITE" id="PS50853"/>
    </source>
</evidence>
<proteinExistence type="predicted"/>
<organism evidence="3 4">
    <name type="scientific">Candidatus Daviesbacteria bacterium RIFCSPHIGHO2_02_FULL_39_12</name>
    <dbReference type="NCBI Taxonomy" id="1797770"/>
    <lineage>
        <taxon>Bacteria</taxon>
        <taxon>Candidatus Daviesiibacteriota</taxon>
    </lineage>
</organism>
<dbReference type="InterPro" id="IPR003961">
    <property type="entry name" value="FN3_dom"/>
</dbReference>
<dbReference type="EMBL" id="MFCX01000007">
    <property type="protein sequence ID" value="OGE26572.1"/>
    <property type="molecule type" value="Genomic_DNA"/>
</dbReference>
<sequence>MGLGFNKHLTKILIVIFAAVSILAVPFNKDSVFGYGHTLGISAVSLASTTTQDTPIDLSSSVSTVADGNIGTQPVTSYDGGSLTNVDLTNLGNIGGQIPTVGKAVTLVSSTPGIPITIASNRVSNASVVIPNNTTILAPAAWDGTITPPAAGSSTGTAPSGFSVGGSIVEVGSSTAILLFDQPIDVVLTGVTGPVGYKAAGSNAWVQITSACGGTYASPSPPVFPGECYSSNGTDTKIHTYHLTTFASLVAAAASDSSSSGSSGGSSGGGTSAPSCNDSAAGGAPALLSATAAGPNKVTLTWSKAKDPVTHYVISYGLTPGKPLYGNPNVGGKDTTSYTVGSLSGGTTYYFRVRAGNGCNGGPYSNEIAVRPAGAFVSTPAAGFLPGVLGTTKTVQEPAGEKPSQSDQPSQKSDLVSQQPKSMASTQYGGLLGSFFRFIFGFISSLFGR</sequence>
<dbReference type="SUPFAM" id="SSF49265">
    <property type="entry name" value="Fibronectin type III"/>
    <property type="match status" value="1"/>
</dbReference>